<evidence type="ECO:0000256" key="3">
    <source>
        <dbReference type="ARBA" id="ARBA00023027"/>
    </source>
</evidence>
<dbReference type="Proteomes" id="UP001519887">
    <property type="component" value="Unassembled WGS sequence"/>
</dbReference>
<keyword evidence="8" id="KW-1185">Reference proteome</keyword>
<dbReference type="InterPro" id="IPR050418">
    <property type="entry name" value="D-iso_2-hydroxyacid_DH_PdxB"/>
</dbReference>
<dbReference type="Pfam" id="PF00389">
    <property type="entry name" value="2-Hacid_dh"/>
    <property type="match status" value="1"/>
</dbReference>
<dbReference type="Pfam" id="PF02826">
    <property type="entry name" value="2-Hacid_dh_C"/>
    <property type="match status" value="1"/>
</dbReference>
<accession>A0ABS7CG02</accession>
<evidence type="ECO:0000259" key="5">
    <source>
        <dbReference type="Pfam" id="PF00389"/>
    </source>
</evidence>
<keyword evidence="2 4" id="KW-0560">Oxidoreductase</keyword>
<gene>
    <name evidence="7" type="ORF">K0U00_36810</name>
</gene>
<dbReference type="EMBL" id="JAHZIK010001746">
    <property type="protein sequence ID" value="MBW7459635.1"/>
    <property type="molecule type" value="Genomic_DNA"/>
</dbReference>
<dbReference type="SUPFAM" id="SSF51735">
    <property type="entry name" value="NAD(P)-binding Rossmann-fold domains"/>
    <property type="match status" value="1"/>
</dbReference>
<comment type="caution">
    <text evidence="7">The sequence shown here is derived from an EMBL/GenBank/DDBJ whole genome shotgun (WGS) entry which is preliminary data.</text>
</comment>
<feature type="domain" description="D-isomer specific 2-hydroxyacid dehydrogenase NAD-binding" evidence="6">
    <location>
        <begin position="107"/>
        <end position="176"/>
    </location>
</feature>
<dbReference type="InterPro" id="IPR036291">
    <property type="entry name" value="NAD(P)-bd_dom_sf"/>
</dbReference>
<proteinExistence type="inferred from homology"/>
<dbReference type="PANTHER" id="PTHR43761">
    <property type="entry name" value="D-ISOMER SPECIFIC 2-HYDROXYACID DEHYDROGENASE FAMILY PROTEIN (AFU_ORTHOLOGUE AFUA_1G13630)"/>
    <property type="match status" value="1"/>
</dbReference>
<evidence type="ECO:0000256" key="1">
    <source>
        <dbReference type="ARBA" id="ARBA00005854"/>
    </source>
</evidence>
<dbReference type="InterPro" id="IPR006140">
    <property type="entry name" value="D-isomer_DH_NAD-bd"/>
</dbReference>
<keyword evidence="3" id="KW-0520">NAD</keyword>
<evidence type="ECO:0000259" key="6">
    <source>
        <dbReference type="Pfam" id="PF02826"/>
    </source>
</evidence>
<evidence type="ECO:0000256" key="2">
    <source>
        <dbReference type="ARBA" id="ARBA00023002"/>
    </source>
</evidence>
<reference evidence="7 8" key="1">
    <citation type="submission" date="2021-07" db="EMBL/GenBank/DDBJ databases">
        <title>Paenibacillus radiodurans sp. nov., isolated from the southeastern edge of Tengger Desert.</title>
        <authorList>
            <person name="Zhang G."/>
        </authorList>
    </citation>
    <scope>NUCLEOTIDE SEQUENCE [LARGE SCALE GENOMIC DNA]</scope>
    <source>
        <strain evidence="7 8">CCM 7311</strain>
    </source>
</reference>
<protein>
    <submittedName>
        <fullName evidence="7">D-2-hydroxyacid dehydrogenase</fullName>
    </submittedName>
</protein>
<evidence type="ECO:0000313" key="8">
    <source>
        <dbReference type="Proteomes" id="UP001519887"/>
    </source>
</evidence>
<evidence type="ECO:0000313" key="7">
    <source>
        <dbReference type="EMBL" id="MBW7459635.1"/>
    </source>
</evidence>
<evidence type="ECO:0000256" key="4">
    <source>
        <dbReference type="RuleBase" id="RU003719"/>
    </source>
</evidence>
<feature type="domain" description="D-isomer specific 2-hydroxyacid dehydrogenase catalytic" evidence="5">
    <location>
        <begin position="20"/>
        <end position="106"/>
    </location>
</feature>
<dbReference type="PANTHER" id="PTHR43761:SF1">
    <property type="entry name" value="D-ISOMER SPECIFIC 2-HYDROXYACID DEHYDROGENASE CATALYTIC DOMAIN-CONTAINING PROTEIN-RELATED"/>
    <property type="match status" value="1"/>
</dbReference>
<organism evidence="7 8">
    <name type="scientific">Paenibacillus sepulcri</name>
    <dbReference type="NCBI Taxonomy" id="359917"/>
    <lineage>
        <taxon>Bacteria</taxon>
        <taxon>Bacillati</taxon>
        <taxon>Bacillota</taxon>
        <taxon>Bacilli</taxon>
        <taxon>Bacillales</taxon>
        <taxon>Paenibacillaceae</taxon>
        <taxon>Paenibacillus</taxon>
    </lineage>
</organism>
<sequence>MNIVVLDGYTLNPGDLSWEEISRLGKLTVYDRTTEEEIVQRAEDAEVVLSNKTPLSAETLARLPRLRYIGVLATGYNIVDTKAAAQQGITVTNVPDYSSFSVSQLVFSLILEFCHQVQKHSDAVHGGRWSAIKDFTFSLSPLHGLIHKTMGIIGFGQIGQQVAQIAAAFGMHVVVHT</sequence>
<comment type="similarity">
    <text evidence="1 4">Belongs to the D-isomer specific 2-hydroxyacid dehydrogenase family.</text>
</comment>
<dbReference type="SUPFAM" id="SSF52283">
    <property type="entry name" value="Formate/glycerate dehydrogenase catalytic domain-like"/>
    <property type="match status" value="1"/>
</dbReference>
<dbReference type="Gene3D" id="3.40.50.720">
    <property type="entry name" value="NAD(P)-binding Rossmann-like Domain"/>
    <property type="match status" value="2"/>
</dbReference>
<dbReference type="InterPro" id="IPR006139">
    <property type="entry name" value="D-isomer_2_OHA_DH_cat_dom"/>
</dbReference>
<name>A0ABS7CG02_9BACL</name>
<feature type="non-terminal residue" evidence="7">
    <location>
        <position position="177"/>
    </location>
</feature>